<evidence type="ECO:0000313" key="3">
    <source>
        <dbReference type="EMBL" id="PHJ20742.1"/>
    </source>
</evidence>
<feature type="transmembrane region" description="Helical" evidence="2">
    <location>
        <begin position="74"/>
        <end position="95"/>
    </location>
</feature>
<gene>
    <name evidence="3" type="ORF">CSUI_005415</name>
</gene>
<keyword evidence="2" id="KW-1133">Transmembrane helix</keyword>
<name>A0A2C6KXL9_9APIC</name>
<keyword evidence="2" id="KW-0812">Transmembrane</keyword>
<evidence type="ECO:0000313" key="4">
    <source>
        <dbReference type="Proteomes" id="UP000221165"/>
    </source>
</evidence>
<organism evidence="3 4">
    <name type="scientific">Cystoisospora suis</name>
    <dbReference type="NCBI Taxonomy" id="483139"/>
    <lineage>
        <taxon>Eukaryota</taxon>
        <taxon>Sar</taxon>
        <taxon>Alveolata</taxon>
        <taxon>Apicomplexa</taxon>
        <taxon>Conoidasida</taxon>
        <taxon>Coccidia</taxon>
        <taxon>Eucoccidiorida</taxon>
        <taxon>Eimeriorina</taxon>
        <taxon>Sarcocystidae</taxon>
        <taxon>Cystoisospora</taxon>
    </lineage>
</organism>
<dbReference type="GeneID" id="94428802"/>
<proteinExistence type="predicted"/>
<feature type="region of interest" description="Disordered" evidence="1">
    <location>
        <begin position="205"/>
        <end position="256"/>
    </location>
</feature>
<dbReference type="RefSeq" id="XP_067922428.1">
    <property type="nucleotide sequence ID" value="XM_068065591.1"/>
</dbReference>
<keyword evidence="2" id="KW-0472">Membrane</keyword>
<dbReference type="EMBL" id="MIGC01002624">
    <property type="protein sequence ID" value="PHJ20742.1"/>
    <property type="molecule type" value="Genomic_DNA"/>
</dbReference>
<evidence type="ECO:0000256" key="1">
    <source>
        <dbReference type="SAM" id="MobiDB-lite"/>
    </source>
</evidence>
<dbReference type="Proteomes" id="UP000221165">
    <property type="component" value="Unassembled WGS sequence"/>
</dbReference>
<feature type="region of interest" description="Disordered" evidence="1">
    <location>
        <begin position="124"/>
        <end position="145"/>
    </location>
</feature>
<feature type="compositionally biased region" description="Low complexity" evidence="1">
    <location>
        <begin position="237"/>
        <end position="249"/>
    </location>
</feature>
<evidence type="ECO:0000256" key="2">
    <source>
        <dbReference type="SAM" id="Phobius"/>
    </source>
</evidence>
<accession>A0A2C6KXL9</accession>
<reference evidence="3 4" key="1">
    <citation type="journal article" date="2017" name="Int. J. Parasitol.">
        <title>The genome of the protozoan parasite Cystoisospora suis and a reverse vaccinology approach to identify vaccine candidates.</title>
        <authorList>
            <person name="Palmieri N."/>
            <person name="Shrestha A."/>
            <person name="Ruttkowski B."/>
            <person name="Beck T."/>
            <person name="Vogl C."/>
            <person name="Tomley F."/>
            <person name="Blake D.P."/>
            <person name="Joachim A."/>
        </authorList>
    </citation>
    <scope>NUCLEOTIDE SEQUENCE [LARGE SCALE GENOMIC DNA]</scope>
    <source>
        <strain evidence="3 4">Wien I</strain>
    </source>
</reference>
<dbReference type="VEuPathDB" id="ToxoDB:CSUI_005415"/>
<sequence length="256" mass="26593">MKASEVVSQSGVDEGRRTAVQLGTLSGDGNAMEEKGGVVDRLPFLDQRVVRSKKRNHSARLHPGSGTRLGKSRLFAGIAVLAVLLISVVAFRFIACLKALPNKRAARAVPTGVASRKLSGSVNEAHASSVSGSGEESRTVPQDPSSLMDSLDPFDVLAECEPDVEDLFAELADVSSGFEENYPEGILGGLTEVEASLDDTLGELSENEDDFDYILGGPSENEGGPAAENSGVRSGVSSPAAETASSASGEDADEGQ</sequence>
<dbReference type="AlphaFoldDB" id="A0A2C6KXL9"/>
<evidence type="ECO:0008006" key="5">
    <source>
        <dbReference type="Google" id="ProtNLM"/>
    </source>
</evidence>
<comment type="caution">
    <text evidence="3">The sequence shown here is derived from an EMBL/GenBank/DDBJ whole genome shotgun (WGS) entry which is preliminary data.</text>
</comment>
<protein>
    <recommendedName>
        <fullName evidence="5">Transmembrane protein</fullName>
    </recommendedName>
</protein>
<keyword evidence="4" id="KW-1185">Reference proteome</keyword>